<dbReference type="RefSeq" id="WP_310099948.1">
    <property type="nucleotide sequence ID" value="NZ_JAVDUU010000004.1"/>
</dbReference>
<keyword evidence="3" id="KW-0410">Iron transport</keyword>
<evidence type="ECO:0000256" key="7">
    <source>
        <dbReference type="RuleBase" id="RU003357"/>
    </source>
</evidence>
<evidence type="ECO:0000256" key="1">
    <source>
        <dbReference type="ARBA" id="ARBA00004442"/>
    </source>
</evidence>
<keyword evidence="7" id="KW-0798">TonB box</keyword>
<dbReference type="InterPro" id="IPR011662">
    <property type="entry name" value="Secretin/TonB_short_N"/>
</dbReference>
<keyword evidence="6" id="KW-0998">Cell outer membrane</keyword>
<dbReference type="EMBL" id="JAVDUU010000004">
    <property type="protein sequence ID" value="MDR6944243.1"/>
    <property type="molecule type" value="Genomic_DNA"/>
</dbReference>
<evidence type="ECO:0000256" key="6">
    <source>
        <dbReference type="ARBA" id="ARBA00023237"/>
    </source>
</evidence>
<proteinExistence type="inferred from homology"/>
<name>A0ABU1TFY9_9SPHI</name>
<evidence type="ECO:0000313" key="11">
    <source>
        <dbReference type="Proteomes" id="UP001247620"/>
    </source>
</evidence>
<organism evidence="10 11">
    <name type="scientific">Mucilaginibacter pocheonensis</name>
    <dbReference type="NCBI Taxonomy" id="398050"/>
    <lineage>
        <taxon>Bacteria</taxon>
        <taxon>Pseudomonadati</taxon>
        <taxon>Bacteroidota</taxon>
        <taxon>Sphingobacteriia</taxon>
        <taxon>Sphingobacteriales</taxon>
        <taxon>Sphingobacteriaceae</taxon>
        <taxon>Mucilaginibacter</taxon>
    </lineage>
</organism>
<dbReference type="InterPro" id="IPR012910">
    <property type="entry name" value="Plug_dom"/>
</dbReference>
<dbReference type="Gene3D" id="2.170.130.10">
    <property type="entry name" value="TonB-dependent receptor, plug domain"/>
    <property type="match status" value="1"/>
</dbReference>
<dbReference type="InterPro" id="IPR008969">
    <property type="entry name" value="CarboxyPept-like_regulatory"/>
</dbReference>
<feature type="signal peptide" evidence="8">
    <location>
        <begin position="1"/>
        <end position="33"/>
    </location>
</feature>
<dbReference type="SMART" id="SM00965">
    <property type="entry name" value="STN"/>
    <property type="match status" value="1"/>
</dbReference>
<comment type="similarity">
    <text evidence="7">Belongs to the TonB-dependent receptor family.</text>
</comment>
<feature type="domain" description="Secretin/TonB short N-terminal" evidence="9">
    <location>
        <begin position="71"/>
        <end position="123"/>
    </location>
</feature>
<keyword evidence="8" id="KW-0732">Signal</keyword>
<evidence type="ECO:0000256" key="2">
    <source>
        <dbReference type="ARBA" id="ARBA00022448"/>
    </source>
</evidence>
<evidence type="ECO:0000256" key="3">
    <source>
        <dbReference type="ARBA" id="ARBA00022496"/>
    </source>
</evidence>
<dbReference type="Pfam" id="PF07715">
    <property type="entry name" value="Plug"/>
    <property type="match status" value="1"/>
</dbReference>
<accession>A0ABU1TFY9</accession>
<dbReference type="Pfam" id="PF07660">
    <property type="entry name" value="STN"/>
    <property type="match status" value="1"/>
</dbReference>
<dbReference type="Pfam" id="PF00593">
    <property type="entry name" value="TonB_dep_Rec_b-barrel"/>
    <property type="match status" value="1"/>
</dbReference>
<evidence type="ECO:0000259" key="9">
    <source>
        <dbReference type="SMART" id="SM00965"/>
    </source>
</evidence>
<dbReference type="PANTHER" id="PTHR40980">
    <property type="entry name" value="PLUG DOMAIN-CONTAINING PROTEIN"/>
    <property type="match status" value="1"/>
</dbReference>
<dbReference type="PANTHER" id="PTHR40980:SF4">
    <property type="entry name" value="TONB-DEPENDENT RECEPTOR-LIKE BETA-BARREL DOMAIN-CONTAINING PROTEIN"/>
    <property type="match status" value="1"/>
</dbReference>
<keyword evidence="5 7" id="KW-0472">Membrane</keyword>
<dbReference type="InterPro" id="IPR036942">
    <property type="entry name" value="Beta-barrel_TonB_sf"/>
</dbReference>
<keyword evidence="4" id="KW-0408">Iron</keyword>
<dbReference type="Gene3D" id="2.40.170.20">
    <property type="entry name" value="TonB-dependent receptor, beta-barrel domain"/>
    <property type="match status" value="1"/>
</dbReference>
<sequence length="1078" mass="121524">MNISFYKKVNKHFSRFSCRAILCMFFLFCHVSANTFGSSFNQVSAPDNISLKLMAVSIPEGLSVLENKARCVINYNKSIFNESRRINIDVKDVTLTQVLKQMLSGTGVGFRFANQHTVLLYKLPAPVKTGKISGKVFDEKGETLPGASVRIIETGNGTQTSVDGEYTLSVPPGTYTLEITYISYQITRISGVAVTENKNTPLNIALKPASSALKEVVVTASYRKASVEGLLIRQKNASEISNGISAEQLARTPDKNIGESLKRISGVSTIDNKFVLVRGIGERYNTAMMDGTILPSTEAQSRNFSFDMIPSSLVDNVVVSKTVTPDMNASFGGGLIQVNTKDIPNENFMSFTAGAAYNDQSTGKDFLSHKRGKYDYLGFDDGRRDYPDNLVHTDRTTAPNIALSDAAYQKKVTDQSRRFTNDNLTIYKYKTAPSQNYQFTIGRLLTLDTTNNNKLGFTGAISYRNTQTINIIHNQNRSDWNLNAPDNQGAAYNFNTTWGALFNTGLQLGQNRFSFRNTYTHVYDNSLVRISGFTTDVSTFTTPPNRIQETDDPTFTDLLQNKMSGQHQLGKVKIEWDVARTSIKRKEKDLVIAESGPQLIGNNYEYFYRATINNTPQISPTSRHSYENKENHYSWNLSGTMPFTVAGIRSSIKTGYFGIHKKAGFDWQIAALTVSAKIPDSLKYIPVGQMIARQNIAYDKYYYGISPYFLDNYEGKSQTHAGYVMFDNRISDKLRLVWGLRGEYYKYAEIKNGSNINASEFKLKPDPRWQWLPSANLTYSPIQSLNIRAAVSSSVVRPELLDNSRFFRYSPYLGGQFGNQGLFSTRINSYDLKTEWFPGLGEIISIGGFYKRFDKPTELTIVLVNGNLNYYLRSADWAKVYGLEFELRKNFGFIAGEGILKDLTAYGNLTLQKSSVQSTYSITNPEAGKPNLEISTKQKRPMYGQSPYLFNAGLQYTGNHLGFNATYNRSGYKTYIVSDSPVDIEYERPREQLDIQISYKLLKNRVEIKFNAGNITNNESTFYRNTGSYEQNPDYRGPDRSIAFRLKSGFTNKYEKGDQIMFRQKFGRTYSTSLTYNF</sequence>
<comment type="caution">
    <text evidence="10">The sequence shown here is derived from an EMBL/GenBank/DDBJ whole genome shotgun (WGS) entry which is preliminary data.</text>
</comment>
<protein>
    <submittedName>
        <fullName evidence="10">Outer membrane receptor protein involved in Fe transport</fullName>
    </submittedName>
</protein>
<reference evidence="10 11" key="1">
    <citation type="submission" date="2023-07" db="EMBL/GenBank/DDBJ databases">
        <title>Sorghum-associated microbial communities from plants grown in Nebraska, USA.</title>
        <authorList>
            <person name="Schachtman D."/>
        </authorList>
    </citation>
    <scope>NUCLEOTIDE SEQUENCE [LARGE SCALE GENOMIC DNA]</scope>
    <source>
        <strain evidence="10 11">3262</strain>
    </source>
</reference>
<feature type="chain" id="PRO_5047022069" evidence="8">
    <location>
        <begin position="34"/>
        <end position="1078"/>
    </location>
</feature>
<dbReference type="Gene3D" id="2.60.40.1120">
    <property type="entry name" value="Carboxypeptidase-like, regulatory domain"/>
    <property type="match status" value="1"/>
</dbReference>
<dbReference type="Pfam" id="PF13715">
    <property type="entry name" value="CarbopepD_reg_2"/>
    <property type="match status" value="1"/>
</dbReference>
<evidence type="ECO:0000256" key="5">
    <source>
        <dbReference type="ARBA" id="ARBA00023136"/>
    </source>
</evidence>
<dbReference type="InterPro" id="IPR037066">
    <property type="entry name" value="Plug_dom_sf"/>
</dbReference>
<gene>
    <name evidence="10" type="ORF">J2W55_004103</name>
</gene>
<keyword evidence="3" id="KW-0406">Ion transport</keyword>
<dbReference type="SUPFAM" id="SSF56935">
    <property type="entry name" value="Porins"/>
    <property type="match status" value="1"/>
</dbReference>
<evidence type="ECO:0000313" key="10">
    <source>
        <dbReference type="EMBL" id="MDR6944243.1"/>
    </source>
</evidence>
<evidence type="ECO:0000256" key="8">
    <source>
        <dbReference type="SAM" id="SignalP"/>
    </source>
</evidence>
<dbReference type="Proteomes" id="UP001247620">
    <property type="component" value="Unassembled WGS sequence"/>
</dbReference>
<keyword evidence="10" id="KW-0675">Receptor</keyword>
<dbReference type="InterPro" id="IPR000531">
    <property type="entry name" value="Beta-barrel_TonB"/>
</dbReference>
<comment type="subcellular location">
    <subcellularLocation>
        <location evidence="1 7">Cell outer membrane</location>
    </subcellularLocation>
</comment>
<keyword evidence="2" id="KW-0813">Transport</keyword>
<keyword evidence="11" id="KW-1185">Reference proteome</keyword>
<dbReference type="SUPFAM" id="SSF49464">
    <property type="entry name" value="Carboxypeptidase regulatory domain-like"/>
    <property type="match status" value="1"/>
</dbReference>
<evidence type="ECO:0000256" key="4">
    <source>
        <dbReference type="ARBA" id="ARBA00023004"/>
    </source>
</evidence>